<protein>
    <submittedName>
        <fullName evidence="1">Uncharacterized protein</fullName>
    </submittedName>
</protein>
<name>A0AAE3KAK6_9EURY</name>
<sequence>MEIDDGNYPRKHKLVMYTSSGLLDQYFNRYSDDITKIIQRESISTTKELGGGVGNILVSLKGLIRKKSGKELIKEINLNDEHRQVRALMNIFSSSNLVYPVESLIQGEESPTGLYKFDTNLQLAYTENTEEKMIRARGIEKNVDFSGLTSPDNWSSRSFVMSALGTIDPFPFEGVFLPIETGETWYTETEEGLELEMLELTVQFLFILAPDTEDYIDWTSYQKLLRDHPKDIDQSGMEM</sequence>
<accession>A0AAE3KAK6</accession>
<evidence type="ECO:0000313" key="1">
    <source>
        <dbReference type="EMBL" id="MCL9818380.1"/>
    </source>
</evidence>
<comment type="caution">
    <text evidence="1">The sequence shown here is derived from an EMBL/GenBank/DDBJ whole genome shotgun (WGS) entry which is preliminary data.</text>
</comment>
<evidence type="ECO:0000313" key="2">
    <source>
        <dbReference type="Proteomes" id="UP001203207"/>
    </source>
</evidence>
<proteinExistence type="predicted"/>
<keyword evidence="1" id="KW-0614">Plasmid</keyword>
<dbReference type="RefSeq" id="WP_250585962.1">
    <property type="nucleotide sequence ID" value="NZ_JAKRVX010000010.1"/>
</dbReference>
<keyword evidence="2" id="KW-1185">Reference proteome</keyword>
<gene>
    <name evidence="1" type="ORF">AArcSt2_15665</name>
</gene>
<reference evidence="1" key="1">
    <citation type="journal article" date="2022" name="Syst. Appl. Microbiol.">
        <title>Natronocalculus amylovorans gen. nov., sp. nov., and Natranaeroarchaeum aerophilus sp. nov., dominant culturable amylolytic natronoarchaea from hypersaline soda lakes in southwestern Siberia.</title>
        <authorList>
            <person name="Sorokin D.Y."/>
            <person name="Elcheninov A.G."/>
            <person name="Khizhniak T.V."/>
            <person name="Koenen M."/>
            <person name="Bale N.J."/>
            <person name="Damste J.S.S."/>
            <person name="Kublanov I.V."/>
        </authorList>
    </citation>
    <scope>NUCLEOTIDE SEQUENCE</scope>
    <source>
        <strain evidence="1">AArc-St2</strain>
    </source>
</reference>
<dbReference type="AlphaFoldDB" id="A0AAE3KAK6"/>
<dbReference type="Proteomes" id="UP001203207">
    <property type="component" value="Unassembled WGS sequence"/>
</dbReference>
<geneLocation type="plasmid" evidence="1">
    <name>pAArc-St2</name>
</geneLocation>
<reference evidence="1" key="2">
    <citation type="submission" date="2022-02" db="EMBL/GenBank/DDBJ databases">
        <authorList>
            <person name="Elcheninov A.G."/>
            <person name="Sorokin D.Y."/>
            <person name="Kublanov I.V."/>
        </authorList>
    </citation>
    <scope>NUCLEOTIDE SEQUENCE</scope>
    <source>
        <strain evidence="1">AArc-St2</strain>
        <plasmid evidence="1">pAArc-St2</plasmid>
    </source>
</reference>
<dbReference type="EMBL" id="JAKRVX010000010">
    <property type="protein sequence ID" value="MCL9818380.1"/>
    <property type="molecule type" value="Genomic_DNA"/>
</dbReference>
<organism evidence="1 2">
    <name type="scientific">Natronocalculus amylovorans</name>
    <dbReference type="NCBI Taxonomy" id="2917812"/>
    <lineage>
        <taxon>Archaea</taxon>
        <taxon>Methanobacteriati</taxon>
        <taxon>Methanobacteriota</taxon>
        <taxon>Stenosarchaea group</taxon>
        <taxon>Halobacteria</taxon>
        <taxon>Halobacteriales</taxon>
        <taxon>Haloferacaceae</taxon>
        <taxon>Natronocalculus</taxon>
    </lineage>
</organism>